<dbReference type="Gene3D" id="3.40.50.1000">
    <property type="entry name" value="HAD superfamily/HAD-like"/>
    <property type="match status" value="1"/>
</dbReference>
<feature type="transmembrane region" description="Helical" evidence="16">
    <location>
        <begin position="232"/>
        <end position="256"/>
    </location>
</feature>
<keyword evidence="13" id="KW-0186">Copper</keyword>
<dbReference type="Gene3D" id="3.40.1110.10">
    <property type="entry name" value="Calcium-transporting ATPase, cytoplasmic domain N"/>
    <property type="match status" value="1"/>
</dbReference>
<dbReference type="InterPro" id="IPR023298">
    <property type="entry name" value="ATPase_P-typ_TM_dom_sf"/>
</dbReference>
<evidence type="ECO:0000256" key="3">
    <source>
        <dbReference type="ARBA" id="ARBA00022448"/>
    </source>
</evidence>
<feature type="transmembrane region" description="Helical" evidence="16">
    <location>
        <begin position="416"/>
        <end position="438"/>
    </location>
</feature>
<feature type="transmembrane region" description="Helical" evidence="16">
    <location>
        <begin position="262"/>
        <end position="279"/>
    </location>
</feature>
<keyword evidence="4 16" id="KW-0812">Transmembrane</keyword>
<dbReference type="InterPro" id="IPR036412">
    <property type="entry name" value="HAD-like_sf"/>
</dbReference>
<keyword evidence="19" id="KW-1185">Reference proteome</keyword>
<feature type="transmembrane region" description="Helical" evidence="16">
    <location>
        <begin position="788"/>
        <end position="807"/>
    </location>
</feature>
<dbReference type="Pfam" id="PF00122">
    <property type="entry name" value="E1-E2_ATPase"/>
    <property type="match status" value="1"/>
</dbReference>
<dbReference type="SUPFAM" id="SSF56784">
    <property type="entry name" value="HAD-like"/>
    <property type="match status" value="1"/>
</dbReference>
<protein>
    <submittedName>
        <fullName evidence="18">Copper-translocating P-type ATPase</fullName>
    </submittedName>
</protein>
<keyword evidence="11" id="KW-1278">Translocase</keyword>
<evidence type="ECO:0000313" key="18">
    <source>
        <dbReference type="EMBL" id="GHF00060.1"/>
    </source>
</evidence>
<keyword evidence="3" id="KW-0813">Transport</keyword>
<dbReference type="Pfam" id="PF00702">
    <property type="entry name" value="Hydrolase"/>
    <property type="match status" value="1"/>
</dbReference>
<dbReference type="Gene3D" id="2.70.150.10">
    <property type="entry name" value="Calcium-transporting ATPase, cytoplasmic transduction domain A"/>
    <property type="match status" value="1"/>
</dbReference>
<dbReference type="SFLD" id="SFLDF00027">
    <property type="entry name" value="p-type_atpase"/>
    <property type="match status" value="1"/>
</dbReference>
<dbReference type="InterPro" id="IPR001757">
    <property type="entry name" value="P_typ_ATPase"/>
</dbReference>
<dbReference type="SUPFAM" id="SSF81653">
    <property type="entry name" value="Calcium ATPase, transduction domain A"/>
    <property type="match status" value="1"/>
</dbReference>
<evidence type="ECO:0000256" key="8">
    <source>
        <dbReference type="ARBA" id="ARBA00022796"/>
    </source>
</evidence>
<dbReference type="InterPro" id="IPR044492">
    <property type="entry name" value="P_typ_ATPase_HD_dom"/>
</dbReference>
<dbReference type="InterPro" id="IPR059000">
    <property type="entry name" value="ATPase_P-type_domA"/>
</dbReference>
<keyword evidence="6" id="KW-0677">Repeat</keyword>
<feature type="transmembrane region" description="Helical" evidence="16">
    <location>
        <begin position="444"/>
        <end position="467"/>
    </location>
</feature>
<dbReference type="RefSeq" id="WP_191286490.1">
    <property type="nucleotide sequence ID" value="NZ_BNCH01000004.1"/>
</dbReference>
<evidence type="ECO:0000256" key="14">
    <source>
        <dbReference type="ARBA" id="ARBA00023065"/>
    </source>
</evidence>
<dbReference type="InterPro" id="IPR006121">
    <property type="entry name" value="HMA_dom"/>
</dbReference>
<keyword evidence="10" id="KW-0460">Magnesium</keyword>
<dbReference type="PANTHER" id="PTHR43520">
    <property type="entry name" value="ATP7, ISOFORM B"/>
    <property type="match status" value="1"/>
</dbReference>
<keyword evidence="8" id="KW-0187">Copper transport</keyword>
<dbReference type="CDD" id="cd02094">
    <property type="entry name" value="P-type_ATPase_Cu-like"/>
    <property type="match status" value="1"/>
</dbReference>
<dbReference type="InterPro" id="IPR023214">
    <property type="entry name" value="HAD_sf"/>
</dbReference>
<dbReference type="PRINTS" id="PR00943">
    <property type="entry name" value="CUATPASE"/>
</dbReference>
<evidence type="ECO:0000256" key="11">
    <source>
        <dbReference type="ARBA" id="ARBA00022967"/>
    </source>
</evidence>
<dbReference type="Pfam" id="PF00403">
    <property type="entry name" value="HMA"/>
    <property type="match status" value="2"/>
</dbReference>
<dbReference type="InterPro" id="IPR036163">
    <property type="entry name" value="HMA_dom_sf"/>
</dbReference>
<dbReference type="PROSITE" id="PS50846">
    <property type="entry name" value="HMA_2"/>
    <property type="match status" value="2"/>
</dbReference>
<dbReference type="NCBIfam" id="TIGR01494">
    <property type="entry name" value="ATPase_P-type"/>
    <property type="match status" value="1"/>
</dbReference>
<dbReference type="PRINTS" id="PR00119">
    <property type="entry name" value="CATATPASE"/>
</dbReference>
<keyword evidence="9 16" id="KW-0067">ATP-binding</keyword>
<feature type="domain" description="HMA" evidence="17">
    <location>
        <begin position="72"/>
        <end position="138"/>
    </location>
</feature>
<evidence type="ECO:0000256" key="10">
    <source>
        <dbReference type="ARBA" id="ARBA00022842"/>
    </source>
</evidence>
<dbReference type="EMBL" id="BNCH01000004">
    <property type="protein sequence ID" value="GHF00060.1"/>
    <property type="molecule type" value="Genomic_DNA"/>
</dbReference>
<sequence>MSAANTLTLKLENLSCASCVGRAERALTAVDGVESAPVNLANETARVVFSDPASANKLTDALDRAGYPARRETAVLEVGSMTCASCVGRVERILAATPGVLEARVNLASERAFVTYLAGAVTPDDLAAKVTKAGFPSRPRDDGAADGPRDKEAEAQALKQRALLAAALTLPVFILEMGGHLFPPFHHWIARTIGLGTSHWIQLVLTTIVMAGPGRVFFAKGIPALLRGAPEMNALVALGTSAAYLYSVVSVVAPGILPAGTANVYFEAAAVIIVLILIGRWMEARAKGRTGEAIRALVALAPNEALVDADGKILTRPVSQVVTGEIVVIRPGERVPLDGEVIEGESLVDESMITGEPVPVAKAKGDSVTGGTVNGKGALKARVTAVGPDTLLSQIVRMVEDAQGARLPIQALVDRITAVFVPIVMGIAALTVLVWLVFGPDPALGLALVAGVSVLIIACPCAMGLATPTSIMVGTGRAAQLGALFRRGDALQSLQSAQVVAFDKTGTLTQGRPEMTAFETVGDREADTVLAMVAGAEAQSEHPLAQAILRGAEERGVTPLQASNVQTVTGFGLQAEIEGSPLLVGSQKFMERESIPLDDLVDRAGPMRAQGQTVFFVAIDRQLCALIGVSDPIKPDTAPALAALRAMGKQLAMITGDDPATAKAIATQLGIDHVEAGVLPDGKVAAIEALQNDVGKVAFVGDGINDAPALASADVGLAIGTGTDVAIEAADVVLSSGALSGVVNAFEISRRTMTNIRQNLFWAFGYNVLLIPVAAGVLYPVWGLLLSPMLGAGAMATSSVLVLTNALRLRFVRPLLEETS</sequence>
<evidence type="ECO:0000256" key="13">
    <source>
        <dbReference type="ARBA" id="ARBA00023008"/>
    </source>
</evidence>
<dbReference type="InterPro" id="IPR017969">
    <property type="entry name" value="Heavy-metal-associated_CS"/>
</dbReference>
<dbReference type="NCBIfam" id="TIGR01525">
    <property type="entry name" value="ATPase-IB_hvy"/>
    <property type="match status" value="1"/>
</dbReference>
<dbReference type="InterPro" id="IPR008250">
    <property type="entry name" value="ATPase_P-typ_transduc_dom_A_sf"/>
</dbReference>
<dbReference type="Gene3D" id="3.30.70.100">
    <property type="match status" value="2"/>
</dbReference>
<gene>
    <name evidence="18" type="ORF">GCM10016455_21160</name>
</gene>
<dbReference type="PROSITE" id="PS00154">
    <property type="entry name" value="ATPASE_E1_E2"/>
    <property type="match status" value="1"/>
</dbReference>
<dbReference type="InterPro" id="IPR023299">
    <property type="entry name" value="ATPase_P-typ_cyto_dom_N"/>
</dbReference>
<proteinExistence type="inferred from homology"/>
<dbReference type="NCBIfam" id="TIGR01511">
    <property type="entry name" value="ATPase-IB1_Cu"/>
    <property type="match status" value="1"/>
</dbReference>
<keyword evidence="16" id="KW-1003">Cell membrane</keyword>
<evidence type="ECO:0000256" key="16">
    <source>
        <dbReference type="RuleBase" id="RU362081"/>
    </source>
</evidence>
<evidence type="ECO:0000256" key="15">
    <source>
        <dbReference type="ARBA" id="ARBA00023136"/>
    </source>
</evidence>
<feature type="transmembrane region" description="Helical" evidence="16">
    <location>
        <begin position="162"/>
        <end position="182"/>
    </location>
</feature>
<dbReference type="Proteomes" id="UP000609802">
    <property type="component" value="Unassembled WGS sequence"/>
</dbReference>
<comment type="caution">
    <text evidence="18">The sequence shown here is derived from an EMBL/GenBank/DDBJ whole genome shotgun (WGS) entry which is preliminary data.</text>
</comment>
<evidence type="ECO:0000259" key="17">
    <source>
        <dbReference type="PROSITE" id="PS50846"/>
    </source>
</evidence>
<keyword evidence="15 16" id="KW-0472">Membrane</keyword>
<evidence type="ECO:0000256" key="6">
    <source>
        <dbReference type="ARBA" id="ARBA00022737"/>
    </source>
</evidence>
<keyword evidence="14" id="KW-0406">Ion transport</keyword>
<dbReference type="PANTHER" id="PTHR43520:SF8">
    <property type="entry name" value="P-TYPE CU(+) TRANSPORTER"/>
    <property type="match status" value="1"/>
</dbReference>
<dbReference type="InterPro" id="IPR027256">
    <property type="entry name" value="P-typ_ATPase_IB"/>
</dbReference>
<evidence type="ECO:0000256" key="7">
    <source>
        <dbReference type="ARBA" id="ARBA00022741"/>
    </source>
</evidence>
<evidence type="ECO:0000256" key="2">
    <source>
        <dbReference type="ARBA" id="ARBA00006024"/>
    </source>
</evidence>
<feature type="domain" description="HMA" evidence="17">
    <location>
        <begin position="5"/>
        <end position="70"/>
    </location>
</feature>
<dbReference type="InterPro" id="IPR006122">
    <property type="entry name" value="HMA_Cu_ion-bd"/>
</dbReference>
<evidence type="ECO:0000256" key="12">
    <source>
        <dbReference type="ARBA" id="ARBA00022989"/>
    </source>
</evidence>
<evidence type="ECO:0000256" key="5">
    <source>
        <dbReference type="ARBA" id="ARBA00022723"/>
    </source>
</evidence>
<evidence type="ECO:0000256" key="4">
    <source>
        <dbReference type="ARBA" id="ARBA00022692"/>
    </source>
</evidence>
<dbReference type="SUPFAM" id="SSF55008">
    <property type="entry name" value="HMA, heavy metal-associated domain"/>
    <property type="match status" value="2"/>
</dbReference>
<accession>A0ABQ3J5Q0</accession>
<evidence type="ECO:0000313" key="19">
    <source>
        <dbReference type="Proteomes" id="UP000609802"/>
    </source>
</evidence>
<dbReference type="PROSITE" id="PS01047">
    <property type="entry name" value="HMA_1"/>
    <property type="match status" value="1"/>
</dbReference>
<feature type="transmembrane region" description="Helical" evidence="16">
    <location>
        <begin position="760"/>
        <end position="782"/>
    </location>
</feature>
<comment type="similarity">
    <text evidence="2 16">Belongs to the cation transport ATPase (P-type) (TC 3.A.3) family. Type IB subfamily.</text>
</comment>
<dbReference type="CDD" id="cd00371">
    <property type="entry name" value="HMA"/>
    <property type="match status" value="2"/>
</dbReference>
<reference evidence="19" key="1">
    <citation type="journal article" date="2019" name="Int. J. Syst. Evol. Microbiol.">
        <title>The Global Catalogue of Microorganisms (GCM) 10K type strain sequencing project: providing services to taxonomists for standard genome sequencing and annotation.</title>
        <authorList>
            <consortium name="The Broad Institute Genomics Platform"/>
            <consortium name="The Broad Institute Genome Sequencing Center for Infectious Disease"/>
            <person name="Wu L."/>
            <person name="Ma J."/>
        </authorList>
    </citation>
    <scope>NUCLEOTIDE SEQUENCE [LARGE SCALE GENOMIC DNA]</scope>
    <source>
        <strain evidence="19">KCTC 42443</strain>
    </source>
</reference>
<feature type="transmembrane region" description="Helical" evidence="16">
    <location>
        <begin position="188"/>
        <end position="211"/>
    </location>
</feature>
<comment type="subcellular location">
    <subcellularLocation>
        <location evidence="16">Cell membrane</location>
    </subcellularLocation>
    <subcellularLocation>
        <location evidence="1">Endomembrane system</location>
        <topology evidence="1">Multi-pass membrane protein</topology>
    </subcellularLocation>
</comment>
<keyword evidence="5 16" id="KW-0479">Metal-binding</keyword>
<dbReference type="SUPFAM" id="SSF81665">
    <property type="entry name" value="Calcium ATPase, transmembrane domain M"/>
    <property type="match status" value="1"/>
</dbReference>
<evidence type="ECO:0000256" key="1">
    <source>
        <dbReference type="ARBA" id="ARBA00004127"/>
    </source>
</evidence>
<dbReference type="NCBIfam" id="TIGR00003">
    <property type="entry name" value="copper ion binding protein"/>
    <property type="match status" value="1"/>
</dbReference>
<keyword evidence="12 16" id="KW-1133">Transmembrane helix</keyword>
<organism evidence="18 19">
    <name type="scientific">Aliiroseovarius zhejiangensis</name>
    <dbReference type="NCBI Taxonomy" id="1632025"/>
    <lineage>
        <taxon>Bacteria</taxon>
        <taxon>Pseudomonadati</taxon>
        <taxon>Pseudomonadota</taxon>
        <taxon>Alphaproteobacteria</taxon>
        <taxon>Rhodobacterales</taxon>
        <taxon>Paracoccaceae</taxon>
        <taxon>Aliiroseovarius</taxon>
    </lineage>
</organism>
<dbReference type="SFLD" id="SFLDG00002">
    <property type="entry name" value="C1.7:_P-type_atpase_like"/>
    <property type="match status" value="1"/>
</dbReference>
<name>A0ABQ3J5Q0_9RHOB</name>
<evidence type="ECO:0000256" key="9">
    <source>
        <dbReference type="ARBA" id="ARBA00022840"/>
    </source>
</evidence>
<dbReference type="SFLD" id="SFLDS00003">
    <property type="entry name" value="Haloacid_Dehalogenase"/>
    <property type="match status" value="1"/>
</dbReference>
<dbReference type="InterPro" id="IPR018303">
    <property type="entry name" value="ATPase_P-typ_P_site"/>
</dbReference>
<keyword evidence="7 16" id="KW-0547">Nucleotide-binding</keyword>